<evidence type="ECO:0000256" key="2">
    <source>
        <dbReference type="SAM" id="Phobius"/>
    </source>
</evidence>
<keyword evidence="2" id="KW-0812">Transmembrane</keyword>
<dbReference type="VEuPathDB" id="VectorBase:ASTE010872"/>
<sequence length="179" mass="19061">MSSLIRALSWPLISQSQGGGGPGGPGGPGSPIDGLDGLGNGAGHCKKAGGIPPSPTFQQLMAARRLLCRRYYPEGGWGWVVIVVGVLVHTMTHGLQLSYGPLMASVMRYFGKPFTDTGKAPLLHFHLTGVRRAGGGAIYSPSVMRLDRSSSPKRGLKCISHKHSPKVYPINRFLMDGNR</sequence>
<feature type="transmembrane region" description="Helical" evidence="2">
    <location>
        <begin position="76"/>
        <end position="99"/>
    </location>
</feature>
<reference evidence="3" key="2">
    <citation type="submission" date="2020-05" db="UniProtKB">
        <authorList>
            <consortium name="EnsemblMetazoa"/>
        </authorList>
    </citation>
    <scope>IDENTIFICATION</scope>
    <source>
        <strain evidence="3">Indian</strain>
    </source>
</reference>
<evidence type="ECO:0000256" key="1">
    <source>
        <dbReference type="SAM" id="MobiDB-lite"/>
    </source>
</evidence>
<evidence type="ECO:0008006" key="5">
    <source>
        <dbReference type="Google" id="ProtNLM"/>
    </source>
</evidence>
<evidence type="ECO:0000313" key="4">
    <source>
        <dbReference type="Proteomes" id="UP000076408"/>
    </source>
</evidence>
<dbReference type="Proteomes" id="UP000076408">
    <property type="component" value="Unassembled WGS sequence"/>
</dbReference>
<proteinExistence type="predicted"/>
<keyword evidence="2" id="KW-1133">Transmembrane helix</keyword>
<feature type="compositionally biased region" description="Gly residues" evidence="1">
    <location>
        <begin position="17"/>
        <end position="29"/>
    </location>
</feature>
<protein>
    <recommendedName>
        <fullName evidence="5">Monocarboxylate transporter</fullName>
    </recommendedName>
</protein>
<dbReference type="AlphaFoldDB" id="A0A182YF00"/>
<dbReference type="VEuPathDB" id="VectorBase:ASTEI07036"/>
<keyword evidence="4" id="KW-1185">Reference proteome</keyword>
<dbReference type="EnsemblMetazoa" id="ASTEI07036-RA">
    <property type="protein sequence ID" value="ASTEI07036-PA"/>
    <property type="gene ID" value="ASTEI07036"/>
</dbReference>
<dbReference type="OMA" id="AGAINWP"/>
<name>A0A182YF00_ANOST</name>
<reference evidence="4" key="1">
    <citation type="journal article" date="2014" name="Genome Biol.">
        <title>Genome analysis of a major urban malaria vector mosquito, Anopheles stephensi.</title>
        <authorList>
            <person name="Jiang X."/>
            <person name="Peery A."/>
            <person name="Hall A.B."/>
            <person name="Sharma A."/>
            <person name="Chen X.G."/>
            <person name="Waterhouse R.M."/>
            <person name="Komissarov A."/>
            <person name="Riehle M.M."/>
            <person name="Shouche Y."/>
            <person name="Sharakhova M.V."/>
            <person name="Lawson D."/>
            <person name="Pakpour N."/>
            <person name="Arensburger P."/>
            <person name="Davidson V.L."/>
            <person name="Eiglmeier K."/>
            <person name="Emrich S."/>
            <person name="George P."/>
            <person name="Kennedy R.C."/>
            <person name="Mane S.P."/>
            <person name="Maslen G."/>
            <person name="Oringanje C."/>
            <person name="Qi Y."/>
            <person name="Settlage R."/>
            <person name="Tojo M."/>
            <person name="Tubio J.M."/>
            <person name="Unger M.F."/>
            <person name="Wang B."/>
            <person name="Vernick K.D."/>
            <person name="Ribeiro J.M."/>
            <person name="James A.A."/>
            <person name="Michel K."/>
            <person name="Riehle M.A."/>
            <person name="Luckhart S."/>
            <person name="Sharakhov I.V."/>
            <person name="Tu Z."/>
        </authorList>
    </citation>
    <scope>NUCLEOTIDE SEQUENCE [LARGE SCALE GENOMIC DNA]</scope>
    <source>
        <strain evidence="4">Indian</strain>
    </source>
</reference>
<accession>A0A182YF00</accession>
<evidence type="ECO:0000313" key="3">
    <source>
        <dbReference type="EnsemblMetazoa" id="ASTEI07036-PA"/>
    </source>
</evidence>
<dbReference type="STRING" id="30069.A0A182YF00"/>
<keyword evidence="2" id="KW-0472">Membrane</keyword>
<feature type="region of interest" description="Disordered" evidence="1">
    <location>
        <begin position="16"/>
        <end position="36"/>
    </location>
</feature>
<organism evidence="3 4">
    <name type="scientific">Anopheles stephensi</name>
    <name type="common">Indo-Pakistan malaria mosquito</name>
    <dbReference type="NCBI Taxonomy" id="30069"/>
    <lineage>
        <taxon>Eukaryota</taxon>
        <taxon>Metazoa</taxon>
        <taxon>Ecdysozoa</taxon>
        <taxon>Arthropoda</taxon>
        <taxon>Hexapoda</taxon>
        <taxon>Insecta</taxon>
        <taxon>Pterygota</taxon>
        <taxon>Neoptera</taxon>
        <taxon>Endopterygota</taxon>
        <taxon>Diptera</taxon>
        <taxon>Nematocera</taxon>
        <taxon>Culicoidea</taxon>
        <taxon>Culicidae</taxon>
        <taxon>Anophelinae</taxon>
        <taxon>Anopheles</taxon>
    </lineage>
</organism>
<dbReference type="VEuPathDB" id="VectorBase:ASTEI20_042152"/>